<organism evidence="3 4">
    <name type="scientific">Candidatus Daviesbacteria bacterium GW2011_GWB1_36_5</name>
    <dbReference type="NCBI Taxonomy" id="1618426"/>
    <lineage>
        <taxon>Bacteria</taxon>
        <taxon>Candidatus Daviesiibacteriota</taxon>
    </lineage>
</organism>
<dbReference type="SUPFAM" id="SSF51735">
    <property type="entry name" value="NAD(P)-binding Rossmann-fold domains"/>
    <property type="match status" value="1"/>
</dbReference>
<reference evidence="3 4" key="1">
    <citation type="journal article" date="2015" name="Nature">
        <title>rRNA introns, odd ribosomes, and small enigmatic genomes across a large radiation of phyla.</title>
        <authorList>
            <person name="Brown C.T."/>
            <person name="Hug L.A."/>
            <person name="Thomas B.C."/>
            <person name="Sharon I."/>
            <person name="Castelle C.J."/>
            <person name="Singh A."/>
            <person name="Wilkins M.J."/>
            <person name="Williams K.H."/>
            <person name="Banfield J.F."/>
        </authorList>
    </citation>
    <scope>NUCLEOTIDE SEQUENCE [LARGE SCALE GENOMIC DNA]</scope>
</reference>
<dbReference type="InterPro" id="IPR036291">
    <property type="entry name" value="NAD(P)-bd_dom_sf"/>
</dbReference>
<dbReference type="AlphaFoldDB" id="A0A0G0EYR6"/>
<dbReference type="InterPro" id="IPR001509">
    <property type="entry name" value="Epimerase_deHydtase"/>
</dbReference>
<name>A0A0G0EYR6_9BACT</name>
<dbReference type="PATRIC" id="fig|1618426.3.peg.105"/>
<comment type="caution">
    <text evidence="3">The sequence shown here is derived from an EMBL/GenBank/DDBJ whole genome shotgun (WGS) entry which is preliminary data.</text>
</comment>
<dbReference type="PANTHER" id="PTHR43000">
    <property type="entry name" value="DTDP-D-GLUCOSE 4,6-DEHYDRATASE-RELATED"/>
    <property type="match status" value="1"/>
</dbReference>
<gene>
    <name evidence="3" type="ORF">US19_C0002G0036</name>
</gene>
<sequence>MGVVTDKRIFITGGAGFIGAAVTKKLFNKNKILIYDNYRRDSLQFFIKNKPANIQIIEGDILNTELLKGAIEIFKPDYVLHLAAMAGVSDYYKQPVKTMEINAIGTYSVLEAVKEIPLERFVYFSTSEVYGPLVYGAKEDGNTAQGDIKQVRWTYGISKLAGEGLSFSYAQQYKIPTSSIRPFNIYGPGQVGEGGVQIFITKAINDETIHVTGNGNQIRAWCYIDDLVLGLEAILTSKEAVGEIFNIGNPAGTITILNLAQTIIRLSGSKSKIEFIPHPGVDIDLRVPNIGKASKILKFTPGIDLEEGLKRSIEWYKKNPLIQ</sequence>
<comment type="similarity">
    <text evidence="1">Belongs to the NAD(P)-dependent epimerase/dehydratase family.</text>
</comment>
<feature type="domain" description="NAD-dependent epimerase/dehydratase" evidence="2">
    <location>
        <begin position="9"/>
        <end position="248"/>
    </location>
</feature>
<evidence type="ECO:0000313" key="3">
    <source>
        <dbReference type="EMBL" id="KKQ10617.1"/>
    </source>
</evidence>
<dbReference type="Gene3D" id="3.40.50.720">
    <property type="entry name" value="NAD(P)-binding Rossmann-like Domain"/>
    <property type="match status" value="1"/>
</dbReference>
<evidence type="ECO:0000256" key="1">
    <source>
        <dbReference type="ARBA" id="ARBA00007637"/>
    </source>
</evidence>
<evidence type="ECO:0000313" key="4">
    <source>
        <dbReference type="Proteomes" id="UP000034492"/>
    </source>
</evidence>
<dbReference type="EMBL" id="LBSA01000002">
    <property type="protein sequence ID" value="KKQ10617.1"/>
    <property type="molecule type" value="Genomic_DNA"/>
</dbReference>
<dbReference type="Pfam" id="PF01370">
    <property type="entry name" value="Epimerase"/>
    <property type="match status" value="1"/>
</dbReference>
<proteinExistence type="inferred from homology"/>
<protein>
    <submittedName>
        <fullName evidence="3">NAD-dependent epimerase/dehydratase</fullName>
    </submittedName>
</protein>
<evidence type="ECO:0000259" key="2">
    <source>
        <dbReference type="Pfam" id="PF01370"/>
    </source>
</evidence>
<accession>A0A0G0EYR6</accession>
<dbReference type="Proteomes" id="UP000034492">
    <property type="component" value="Unassembled WGS sequence"/>
</dbReference>